<dbReference type="Proteomes" id="UP000463915">
    <property type="component" value="Segment"/>
</dbReference>
<accession>A0A6B9LFD0</accession>
<evidence type="ECO:0000313" key="2">
    <source>
        <dbReference type="Proteomes" id="UP000463915"/>
    </source>
</evidence>
<dbReference type="KEGG" id="vg:77924876"/>
<dbReference type="RefSeq" id="YP_010649330.1">
    <property type="nucleotide sequence ID" value="NC_070765.1"/>
</dbReference>
<sequence length="207" mass="22943">MSDDDGLLAEALGGTSRHGGNRCICLSVKGVAGCPIHNPIPTQRQTASKHIFVYIDEDPDVCVVCGMPQHDSIHVPIEEKLKNMTVVDDAKNAAAKVLQQPVVYMEATGERSVNYEFLNIPTEQATVIVRDILPDILNRFLAKNRDYGEPSPGNDLGPKAEFVRLWNKVLKLRRALWEDEALEFEQVDEIIDDLVGHLLLARFGLSG</sequence>
<reference evidence="1 2" key="1">
    <citation type="submission" date="2019-12" db="EMBL/GenBank/DDBJ databases">
        <authorList>
            <person name="Ayuk M.A."/>
            <person name="Robinson C.J."/>
            <person name="Anderson W.A."/>
            <person name="Ullah H."/>
            <person name="Gugssa A."/>
            <person name="Somiranjan G."/>
            <person name="Allen A."/>
            <person name="Lourds M.F."/>
            <person name="Quagraine B.K."/>
            <person name="Smith M."/>
            <person name="Moore M."/>
            <person name="Oliver J."/>
            <person name="Irabor E."/>
            <person name="Roy S.D."/>
            <person name="Bassey G."/>
            <person name="Louis B.N."/>
            <person name="Adu D."/>
            <person name="Akhimien C.E."/>
            <person name="Annor K."/>
            <person name="Archibald A."/>
            <person name="Ashagre K.C."/>
            <person name="Baity M.R."/>
            <person name="Barnes K.J."/>
            <person name="Barrios L.E."/>
            <person name="Black A.C."/>
            <person name="Bowen'Kauth M.S."/>
            <person name="Bowman K.N."/>
            <person name="Breaux D.L."/>
            <person name="Brooks J.A."/>
            <person name="Bwayili H.A."/>
            <person name="Caine T."/>
            <person name="Williams A.Y."/>
            <person name="Norris L.J."/>
            <person name="Nwozo E.O."/>
            <person name="Prosper P.L."/>
            <person name="Rankin N.A."/>
            <person name="Richardson K.M."/>
            <person name="Robinson D.M."/>
            <person name="Salters D.J."/>
            <person name="Savage M.A."/>
            <person name="Solomon S.M."/>
            <person name="Williams L.R."/>
            <person name="Curtis N."/>
            <person name="Garlena R.A."/>
            <person name="Russell D.A."/>
            <person name="Pope W.H."/>
            <person name="Jacobs-Sera D."/>
            <person name="Hatfull G.F."/>
        </authorList>
    </citation>
    <scope>NUCLEOTIDE SEQUENCE [LARGE SCALE GENOMIC DNA]</scope>
</reference>
<keyword evidence="2" id="KW-1185">Reference proteome</keyword>
<organism evidence="1 2">
    <name type="scientific">Mycobacterium phage Onyinye</name>
    <dbReference type="NCBI Taxonomy" id="2686235"/>
    <lineage>
        <taxon>Viruses</taxon>
        <taxon>Duplodnaviria</taxon>
        <taxon>Heunggongvirae</taxon>
        <taxon>Uroviricota</taxon>
        <taxon>Caudoviricetes</taxon>
        <taxon>Onyinyevirus</taxon>
        <taxon>Onyinyevirus onyinye</taxon>
    </lineage>
</organism>
<protein>
    <submittedName>
        <fullName evidence="1">Uncharacterized protein</fullName>
    </submittedName>
</protein>
<gene>
    <name evidence="1" type="primary">81</name>
    <name evidence="1" type="ORF">SEA_ONYINYE_81</name>
</gene>
<dbReference type="GeneID" id="77924876"/>
<dbReference type="EMBL" id="MN813687">
    <property type="protein sequence ID" value="QHB37485.1"/>
    <property type="molecule type" value="Genomic_DNA"/>
</dbReference>
<name>A0A6B9LFD0_9CAUD</name>
<evidence type="ECO:0000313" key="1">
    <source>
        <dbReference type="EMBL" id="QHB37485.1"/>
    </source>
</evidence>
<proteinExistence type="predicted"/>